<dbReference type="HOGENOM" id="CLU_882498_0_0_9"/>
<sequence>MKKNEIYVEDDMKLLRNILVGMLVLAFLGVAIYLGLKQGRPEQKPETSVTEEVAGLKLKKASLYQFEDLNYRFVIADIEVDHADTLQAKDLITSEGISLGKLEKYKNTFIAKDYDWNKIGLKEIQQSHLLRLFIPVLDSKLTKITLTSEKYKDLSLNIDLNIKVITDNKEFATTAKVAPTPTPETAVTPTDNTNYAIFELPNTALAQQIDGSEVGYSLPSHARVFAVRLKEANSKKIISAVLNVPTGERVNAEDASVYSVRYANLINQSVADNPNAVLLFIVLDQDRTIEMGNCSLTITYDSGESVEMNGEEVTQ</sequence>
<dbReference type="STRING" id="706433.HMPREF9430_01771"/>
<dbReference type="AlphaFoldDB" id="E7MQD7"/>
<reference evidence="2 3" key="1">
    <citation type="submission" date="2010-08" db="EMBL/GenBank/DDBJ databases">
        <authorList>
            <person name="Weinstock G."/>
            <person name="Sodergren E."/>
            <person name="Clifton S."/>
            <person name="Fulton L."/>
            <person name="Fulton B."/>
            <person name="Courtney L."/>
            <person name="Fronick C."/>
            <person name="Harrison M."/>
            <person name="Strong C."/>
            <person name="Farmer C."/>
            <person name="Delahaunty K."/>
            <person name="Markovic C."/>
            <person name="Hall O."/>
            <person name="Minx P."/>
            <person name="Tomlinson C."/>
            <person name="Mitreva M."/>
            <person name="Hou S."/>
            <person name="Chen J."/>
            <person name="Wollam A."/>
            <person name="Pepin K.H."/>
            <person name="Johnson M."/>
            <person name="Bhonagiri V."/>
            <person name="Zhang X."/>
            <person name="Suruliraj S."/>
            <person name="Warren W."/>
            <person name="Chinwalla A."/>
            <person name="Mardis E.R."/>
            <person name="Wilson R.K."/>
        </authorList>
    </citation>
    <scope>NUCLEOTIDE SEQUENCE [LARGE SCALE GENOMIC DNA]</scope>
    <source>
        <strain evidence="2 3">F0204</strain>
    </source>
</reference>
<comment type="caution">
    <text evidence="2">The sequence shown here is derived from an EMBL/GenBank/DDBJ whole genome shotgun (WGS) entry which is preliminary data.</text>
</comment>
<feature type="transmembrane region" description="Helical" evidence="1">
    <location>
        <begin position="14"/>
        <end position="36"/>
    </location>
</feature>
<proteinExistence type="predicted"/>
<gene>
    <name evidence="2" type="ORF">HMPREF9430_01771</name>
</gene>
<dbReference type="eggNOG" id="ENOG5033H4N">
    <property type="taxonomic scope" value="Bacteria"/>
</dbReference>
<accession>E7MQD7</accession>
<organism evidence="2 3">
    <name type="scientific">Solobacterium moorei F0204</name>
    <dbReference type="NCBI Taxonomy" id="706433"/>
    <lineage>
        <taxon>Bacteria</taxon>
        <taxon>Bacillati</taxon>
        <taxon>Bacillota</taxon>
        <taxon>Erysipelotrichia</taxon>
        <taxon>Erysipelotrichales</taxon>
        <taxon>Erysipelotrichaceae</taxon>
        <taxon>Solobacterium</taxon>
    </lineage>
</organism>
<evidence type="ECO:0000256" key="1">
    <source>
        <dbReference type="SAM" id="Phobius"/>
    </source>
</evidence>
<keyword evidence="1" id="KW-0472">Membrane</keyword>
<protein>
    <submittedName>
        <fullName evidence="2">Uncharacterized protein</fullName>
    </submittedName>
</protein>
<keyword evidence="1" id="KW-0812">Transmembrane</keyword>
<evidence type="ECO:0000313" key="2">
    <source>
        <dbReference type="EMBL" id="EFW23646.1"/>
    </source>
</evidence>
<dbReference type="EMBL" id="AECQ01000036">
    <property type="protein sequence ID" value="EFW23646.1"/>
    <property type="molecule type" value="Genomic_DNA"/>
</dbReference>
<dbReference type="Proteomes" id="UP000004097">
    <property type="component" value="Unassembled WGS sequence"/>
</dbReference>
<keyword evidence="1" id="KW-1133">Transmembrane helix</keyword>
<evidence type="ECO:0000313" key="3">
    <source>
        <dbReference type="Proteomes" id="UP000004097"/>
    </source>
</evidence>
<name>E7MQD7_9FIRM</name>
<keyword evidence="3" id="KW-1185">Reference proteome</keyword>